<sequence>MTIICREPALLMLLVIPSLKAMHSIKKDLKASDVKKQTVDFSDLKPSAAKKRSLCVFDWHVFTEREVSGLWIPKREEVRVMARLDPVQKAFTFMKAFSHEGHGFRDIIVKDDKDELVVEAYEHSEDLGTVVYPEIKAGPVGTDKRNHIEKVLLKEGPFSPLGHLKGDVLNPLIESINWQSDNDQLKCEKIYHFAALNAPVGYKSGNLDWLFHFVHENTERIEKQVRELEREGGANKPDTGKQDGLFSTEEIMRDLMLRLEKEGQAPDASRGDDEERARALENLAKTGEGKRFGSVRKILRKTFGRSK</sequence>
<dbReference type="Proteomes" id="UP000553632">
    <property type="component" value="Unassembled WGS sequence"/>
</dbReference>
<evidence type="ECO:0000313" key="2">
    <source>
        <dbReference type="EMBL" id="KAF4699069.1"/>
    </source>
</evidence>
<dbReference type="AlphaFoldDB" id="A0A7J6PSC6"/>
<feature type="signal peptide" evidence="1">
    <location>
        <begin position="1"/>
        <end position="21"/>
    </location>
</feature>
<name>A0A7J6PSC6_PEROL</name>
<keyword evidence="1" id="KW-0732">Signal</keyword>
<gene>
    <name evidence="2" type="ORF">FOZ63_030908</name>
</gene>
<organism evidence="2 3">
    <name type="scientific">Perkinsus olseni</name>
    <name type="common">Perkinsus atlanticus</name>
    <dbReference type="NCBI Taxonomy" id="32597"/>
    <lineage>
        <taxon>Eukaryota</taxon>
        <taxon>Sar</taxon>
        <taxon>Alveolata</taxon>
        <taxon>Perkinsozoa</taxon>
        <taxon>Perkinsea</taxon>
        <taxon>Perkinsida</taxon>
        <taxon>Perkinsidae</taxon>
        <taxon>Perkinsus</taxon>
    </lineage>
</organism>
<reference evidence="2 3" key="1">
    <citation type="submission" date="2020-04" db="EMBL/GenBank/DDBJ databases">
        <title>Perkinsus olseni comparative genomics.</title>
        <authorList>
            <person name="Bogema D.R."/>
        </authorList>
    </citation>
    <scope>NUCLEOTIDE SEQUENCE [LARGE SCALE GENOMIC DNA]</scope>
    <source>
        <strain evidence="2 3">ATCC PRA-207</strain>
    </source>
</reference>
<protein>
    <submittedName>
        <fullName evidence="2">Uncharacterized protein</fullName>
    </submittedName>
</protein>
<evidence type="ECO:0000313" key="3">
    <source>
        <dbReference type="Proteomes" id="UP000553632"/>
    </source>
</evidence>
<feature type="chain" id="PRO_5029852898" evidence="1">
    <location>
        <begin position="22"/>
        <end position="307"/>
    </location>
</feature>
<keyword evidence="3" id="KW-1185">Reference proteome</keyword>
<proteinExistence type="predicted"/>
<accession>A0A7J6PSC6</accession>
<comment type="caution">
    <text evidence="2">The sequence shown here is derived from an EMBL/GenBank/DDBJ whole genome shotgun (WGS) entry which is preliminary data.</text>
</comment>
<dbReference type="EMBL" id="JABANO010038129">
    <property type="protein sequence ID" value="KAF4699069.1"/>
    <property type="molecule type" value="Genomic_DNA"/>
</dbReference>
<evidence type="ECO:0000256" key="1">
    <source>
        <dbReference type="SAM" id="SignalP"/>
    </source>
</evidence>